<dbReference type="Proteomes" id="UP001140206">
    <property type="component" value="Chromosome 1"/>
</dbReference>
<keyword evidence="5" id="KW-1185">Reference proteome</keyword>
<keyword evidence="1" id="KW-0472">Membrane</keyword>
<organism evidence="2 5">
    <name type="scientific">Rhynchospora pubera</name>
    <dbReference type="NCBI Taxonomy" id="906938"/>
    <lineage>
        <taxon>Eukaryota</taxon>
        <taxon>Viridiplantae</taxon>
        <taxon>Streptophyta</taxon>
        <taxon>Embryophyta</taxon>
        <taxon>Tracheophyta</taxon>
        <taxon>Spermatophyta</taxon>
        <taxon>Magnoliopsida</taxon>
        <taxon>Liliopsida</taxon>
        <taxon>Poales</taxon>
        <taxon>Cyperaceae</taxon>
        <taxon>Cyperoideae</taxon>
        <taxon>Rhynchosporeae</taxon>
        <taxon>Rhynchospora</taxon>
    </lineage>
</organism>
<proteinExistence type="predicted"/>
<keyword evidence="1 2" id="KW-0812">Transmembrane</keyword>
<evidence type="ECO:0000256" key="1">
    <source>
        <dbReference type="SAM" id="Phobius"/>
    </source>
</evidence>
<evidence type="ECO:0000313" key="2">
    <source>
        <dbReference type="EMBL" id="KAJ4782442.1"/>
    </source>
</evidence>
<evidence type="ECO:0000313" key="3">
    <source>
        <dbReference type="EMBL" id="KAJ4789358.1"/>
    </source>
</evidence>
<dbReference type="Proteomes" id="UP001140206">
    <property type="component" value="Chromosome 2"/>
</dbReference>
<dbReference type="Proteomes" id="UP001140206">
    <property type="component" value="Chromosome 3"/>
</dbReference>
<keyword evidence="1" id="KW-1133">Transmembrane helix</keyword>
<dbReference type="AlphaFoldDB" id="A0AAV8EUH1"/>
<sequence>MEKPKVADLISLAQESTKTFNSPTIASGSLASSSSQPQLLVRAPTGRVVSLWTCTKISLISFGVGVVVGFMLKARVRRWATKLLKKIRDD</sequence>
<reference evidence="2" key="1">
    <citation type="submission" date="2022-08" db="EMBL/GenBank/DDBJ databases">
        <authorList>
            <person name="Marques A."/>
        </authorList>
    </citation>
    <scope>NUCLEOTIDE SEQUENCE</scope>
    <source>
        <strain evidence="2">RhyPub2mFocal</strain>
        <tissue evidence="2">Leaves</tissue>
    </source>
</reference>
<dbReference type="EMBL" id="JAMFTS010000001">
    <property type="protein sequence ID" value="KAJ4808874.1"/>
    <property type="molecule type" value="Genomic_DNA"/>
</dbReference>
<gene>
    <name evidence="4" type="ORF">LUZ62_021440</name>
    <name evidence="3" type="ORF">LUZ62_040604</name>
    <name evidence="2" type="ORF">LUZ62_066699</name>
</gene>
<dbReference type="EMBL" id="JAMFTS010000002">
    <property type="protein sequence ID" value="KAJ4789358.1"/>
    <property type="molecule type" value="Genomic_DNA"/>
</dbReference>
<feature type="transmembrane region" description="Helical" evidence="1">
    <location>
        <begin position="49"/>
        <end position="72"/>
    </location>
</feature>
<evidence type="ECO:0000313" key="5">
    <source>
        <dbReference type="Proteomes" id="UP001140206"/>
    </source>
</evidence>
<evidence type="ECO:0000313" key="4">
    <source>
        <dbReference type="EMBL" id="KAJ4808874.1"/>
    </source>
</evidence>
<accession>A0AAV8EUH1</accession>
<name>A0AAV8EUH1_9POAL</name>
<dbReference type="EMBL" id="JAMFTS010000003">
    <property type="protein sequence ID" value="KAJ4782442.1"/>
    <property type="molecule type" value="Genomic_DNA"/>
</dbReference>
<comment type="caution">
    <text evidence="2">The sequence shown here is derived from an EMBL/GenBank/DDBJ whole genome shotgun (WGS) entry which is preliminary data.</text>
</comment>
<protein>
    <submittedName>
        <fullName evidence="2">Transmembrane protein</fullName>
    </submittedName>
</protein>